<name>A0A0X3UYR0_9ACTN</name>
<organism evidence="1 2">
    <name type="scientific">Actinoplanes awajinensis subsp. mycoplanecinus</name>
    <dbReference type="NCBI Taxonomy" id="135947"/>
    <lineage>
        <taxon>Bacteria</taxon>
        <taxon>Bacillati</taxon>
        <taxon>Actinomycetota</taxon>
        <taxon>Actinomycetes</taxon>
        <taxon>Micromonosporales</taxon>
        <taxon>Micromonosporaceae</taxon>
        <taxon>Actinoplanes</taxon>
    </lineage>
</organism>
<dbReference type="EMBL" id="LLZH01000071">
    <property type="protein sequence ID" value="KUL37614.1"/>
    <property type="molecule type" value="Genomic_DNA"/>
</dbReference>
<proteinExistence type="predicted"/>
<keyword evidence="2" id="KW-1185">Reference proteome</keyword>
<sequence length="145" mass="15394">MNLLDASRIALMIAAPPLIIATARHVPRCWHAFAERVRERAPIEPQPYGLPIEKLAADLRRLLRLHGELTASAQSALCAHRVWAVEAAIGARAIEAAGALGVPHPGPDRAGLLTRTEISALLTDLAGAGLVLPARACPFTPDGRL</sequence>
<dbReference type="RefSeq" id="WP_067688120.1">
    <property type="nucleotide sequence ID" value="NZ_LLZH01000071.1"/>
</dbReference>
<evidence type="ECO:0000313" key="2">
    <source>
        <dbReference type="Proteomes" id="UP000053244"/>
    </source>
</evidence>
<reference evidence="1 2" key="1">
    <citation type="submission" date="2015-10" db="EMBL/GenBank/DDBJ databases">
        <authorList>
            <person name="Gilbert D.G."/>
        </authorList>
    </citation>
    <scope>NUCLEOTIDE SEQUENCE [LARGE SCALE GENOMIC DNA]</scope>
    <source>
        <strain evidence="1 2">NRRL B-16712</strain>
    </source>
</reference>
<dbReference type="AlphaFoldDB" id="A0A0X3UYR0"/>
<accession>A0A0X3UYR0</accession>
<comment type="caution">
    <text evidence="1">The sequence shown here is derived from an EMBL/GenBank/DDBJ whole genome shotgun (WGS) entry which is preliminary data.</text>
</comment>
<gene>
    <name evidence="1" type="ORF">ADL15_11355</name>
</gene>
<evidence type="ECO:0000313" key="1">
    <source>
        <dbReference type="EMBL" id="KUL37614.1"/>
    </source>
</evidence>
<dbReference type="Proteomes" id="UP000053244">
    <property type="component" value="Unassembled WGS sequence"/>
</dbReference>
<protein>
    <submittedName>
        <fullName evidence="1">Uncharacterized protein</fullName>
    </submittedName>
</protein>